<reference evidence="2" key="2">
    <citation type="submission" date="2015-01" db="EMBL/GenBank/DDBJ databases">
        <title>Evolutionary Origins and Diversification of the Mycorrhizal Mutualists.</title>
        <authorList>
            <consortium name="DOE Joint Genome Institute"/>
            <consortium name="Mycorrhizal Genomics Consortium"/>
            <person name="Kohler A."/>
            <person name="Kuo A."/>
            <person name="Nagy L.G."/>
            <person name="Floudas D."/>
            <person name="Copeland A."/>
            <person name="Barry K.W."/>
            <person name="Cichocki N."/>
            <person name="Veneault-Fourrey C."/>
            <person name="LaButti K."/>
            <person name="Lindquist E.A."/>
            <person name="Lipzen A."/>
            <person name="Lundell T."/>
            <person name="Morin E."/>
            <person name="Murat C."/>
            <person name="Riley R."/>
            <person name="Ohm R."/>
            <person name="Sun H."/>
            <person name="Tunlid A."/>
            <person name="Henrissat B."/>
            <person name="Grigoriev I.V."/>
            <person name="Hibbett D.S."/>
            <person name="Martin F."/>
        </authorList>
    </citation>
    <scope>NUCLEOTIDE SEQUENCE [LARGE SCALE GENOMIC DNA]</scope>
    <source>
        <strain evidence="2">Foug A</strain>
    </source>
</reference>
<accession>A0A0C3E8S1</accession>
<dbReference type="AlphaFoldDB" id="A0A0C3E8S1"/>
<protein>
    <submittedName>
        <fullName evidence="1">Uncharacterized protein</fullName>
    </submittedName>
</protein>
<proteinExistence type="predicted"/>
<organism evidence="1 2">
    <name type="scientific">Scleroderma citrinum Foug A</name>
    <dbReference type="NCBI Taxonomy" id="1036808"/>
    <lineage>
        <taxon>Eukaryota</taxon>
        <taxon>Fungi</taxon>
        <taxon>Dikarya</taxon>
        <taxon>Basidiomycota</taxon>
        <taxon>Agaricomycotina</taxon>
        <taxon>Agaricomycetes</taxon>
        <taxon>Agaricomycetidae</taxon>
        <taxon>Boletales</taxon>
        <taxon>Sclerodermatineae</taxon>
        <taxon>Sclerodermataceae</taxon>
        <taxon>Scleroderma</taxon>
    </lineage>
</organism>
<sequence>MFLVALEFPAVRIFCSQAVSEYLREDCITRAAPWGYCILSREVVASDLGTRYMEETTVDAYREVGQKIVAQGGAHPIDRLGGDGGDRVLSTYLYQTRYARRRCDHRFDIAIYMYFYQ</sequence>
<evidence type="ECO:0000313" key="2">
    <source>
        <dbReference type="Proteomes" id="UP000053989"/>
    </source>
</evidence>
<reference evidence="1 2" key="1">
    <citation type="submission" date="2014-04" db="EMBL/GenBank/DDBJ databases">
        <authorList>
            <consortium name="DOE Joint Genome Institute"/>
            <person name="Kuo A."/>
            <person name="Kohler A."/>
            <person name="Nagy L.G."/>
            <person name="Floudas D."/>
            <person name="Copeland A."/>
            <person name="Barry K.W."/>
            <person name="Cichocki N."/>
            <person name="Veneault-Fourrey C."/>
            <person name="LaButti K."/>
            <person name="Lindquist E.A."/>
            <person name="Lipzen A."/>
            <person name="Lundell T."/>
            <person name="Morin E."/>
            <person name="Murat C."/>
            <person name="Sun H."/>
            <person name="Tunlid A."/>
            <person name="Henrissat B."/>
            <person name="Grigoriev I.V."/>
            <person name="Hibbett D.S."/>
            <person name="Martin F."/>
            <person name="Nordberg H.P."/>
            <person name="Cantor M.N."/>
            <person name="Hua S.X."/>
        </authorList>
    </citation>
    <scope>NUCLEOTIDE SEQUENCE [LARGE SCALE GENOMIC DNA]</scope>
    <source>
        <strain evidence="1 2">Foug A</strain>
    </source>
</reference>
<dbReference type="Proteomes" id="UP000053989">
    <property type="component" value="Unassembled WGS sequence"/>
</dbReference>
<dbReference type="HOGENOM" id="CLU_2086202_0_0_1"/>
<name>A0A0C3E8S1_9AGAM</name>
<dbReference type="EMBL" id="KN822026">
    <property type="protein sequence ID" value="KIM64789.1"/>
    <property type="molecule type" value="Genomic_DNA"/>
</dbReference>
<dbReference type="InParanoid" id="A0A0C3E8S1"/>
<evidence type="ECO:0000313" key="1">
    <source>
        <dbReference type="EMBL" id="KIM64789.1"/>
    </source>
</evidence>
<keyword evidence="2" id="KW-1185">Reference proteome</keyword>
<gene>
    <name evidence="1" type="ORF">SCLCIDRAFT_1212866</name>
</gene>